<reference evidence="2" key="1">
    <citation type="submission" date="2018-10" db="EMBL/GenBank/DDBJ databases">
        <title>FDA dAtabase for Regulatory Grade micrObial Sequences (FDA-ARGOS): Supporting development and validation of Infectious Disease Dx tests.</title>
        <authorList>
            <person name="Minogue T."/>
            <person name="Wolcott M."/>
            <person name="Wasieloski L."/>
            <person name="Aguilar W."/>
            <person name="Moore D."/>
            <person name="Tallon L."/>
            <person name="Sadzewicz L."/>
            <person name="Sengamalay N."/>
            <person name="Ott S."/>
            <person name="Godinez A."/>
            <person name="Nagaraj S."/>
            <person name="Vavikolanu K."/>
            <person name="Vyas G."/>
            <person name="Nadendla S."/>
            <person name="George J."/>
            <person name="Sichtig H."/>
        </authorList>
    </citation>
    <scope>NUCLEOTIDE SEQUENCE [LARGE SCALE GENOMIC DNA]</scope>
    <source>
        <strain evidence="2">FDAARGOS_343</strain>
    </source>
</reference>
<accession>A0A553SGQ7</accession>
<sequence>MTSTSANAGKVLMRGAFPRAIGPTKDELNTITKLYK</sequence>
<name>A0A553SGQ7_NIACI</name>
<dbReference type="EMBL" id="RIBP01000004">
    <property type="protein sequence ID" value="TRZ36168.1"/>
    <property type="molecule type" value="Genomic_DNA"/>
</dbReference>
<evidence type="ECO:0000313" key="2">
    <source>
        <dbReference type="Proteomes" id="UP000319837"/>
    </source>
</evidence>
<gene>
    <name evidence="1" type="ORF">CEQ21_11295</name>
</gene>
<comment type="caution">
    <text evidence="1">The sequence shown here is derived from an EMBL/GenBank/DDBJ whole genome shotgun (WGS) entry which is preliminary data.</text>
</comment>
<proteinExistence type="predicted"/>
<evidence type="ECO:0000313" key="1">
    <source>
        <dbReference type="EMBL" id="TRZ36168.1"/>
    </source>
</evidence>
<dbReference type="Proteomes" id="UP000319837">
    <property type="component" value="Unassembled WGS sequence"/>
</dbReference>
<organism evidence="1 2">
    <name type="scientific">Niallia circulans</name>
    <name type="common">Bacillus circulans</name>
    <dbReference type="NCBI Taxonomy" id="1397"/>
    <lineage>
        <taxon>Bacteria</taxon>
        <taxon>Bacillati</taxon>
        <taxon>Bacillota</taxon>
        <taxon>Bacilli</taxon>
        <taxon>Bacillales</taxon>
        <taxon>Bacillaceae</taxon>
        <taxon>Niallia</taxon>
    </lineage>
</organism>
<protein>
    <submittedName>
        <fullName evidence="1">Uncharacterized protein</fullName>
    </submittedName>
</protein>
<dbReference type="AlphaFoldDB" id="A0A553SGQ7"/>